<gene>
    <name evidence="8" type="ORF">B0A49_03469</name>
</gene>
<keyword evidence="6" id="KW-0694">RNA-binding</keyword>
<dbReference type="GO" id="GO:0000049">
    <property type="term" value="F:tRNA binding"/>
    <property type="evidence" value="ECO:0007669"/>
    <property type="project" value="UniProtKB-KW"/>
</dbReference>
<name>A0A4U0XL36_9PEZI</name>
<feature type="compositionally biased region" description="Acidic residues" evidence="7">
    <location>
        <begin position="296"/>
        <end position="311"/>
    </location>
</feature>
<dbReference type="Gene3D" id="3.50.80.10">
    <property type="entry name" value="D-tyrosyl-tRNA(Tyr) deacylase"/>
    <property type="match status" value="1"/>
</dbReference>
<dbReference type="GO" id="GO:0051500">
    <property type="term" value="F:D-tyrosyl-tRNA(Tyr) deacylase activity"/>
    <property type="evidence" value="ECO:0007669"/>
    <property type="project" value="TreeGrafter"/>
</dbReference>
<dbReference type="STRING" id="331657.A0A4U0XL36"/>
<evidence type="ECO:0000256" key="3">
    <source>
        <dbReference type="ARBA" id="ARBA00020007"/>
    </source>
</evidence>
<evidence type="ECO:0000256" key="6">
    <source>
        <dbReference type="RuleBase" id="RU003470"/>
    </source>
</evidence>
<protein>
    <recommendedName>
        <fullName evidence="3 6">D-aminoacyl-tRNA deacylase</fullName>
        <ecNumber evidence="2 6">3.1.1.96</ecNumber>
    </recommendedName>
</protein>
<evidence type="ECO:0000256" key="2">
    <source>
        <dbReference type="ARBA" id="ARBA00013056"/>
    </source>
</evidence>
<evidence type="ECO:0000256" key="7">
    <source>
        <dbReference type="SAM" id="MobiDB-lite"/>
    </source>
</evidence>
<feature type="compositionally biased region" description="Acidic residues" evidence="7">
    <location>
        <begin position="272"/>
        <end position="288"/>
    </location>
</feature>
<dbReference type="FunFam" id="3.50.80.10:FF:000001">
    <property type="entry name" value="D-aminoacyl-tRNA deacylase"/>
    <property type="match status" value="1"/>
</dbReference>
<dbReference type="GO" id="GO:0005737">
    <property type="term" value="C:cytoplasm"/>
    <property type="evidence" value="ECO:0007669"/>
    <property type="project" value="UniProtKB-SubCell"/>
</dbReference>
<sequence>MIQQARLHRHITSPSSHHLVLNLFPAIAIIQTHRIAPDESRVKSASVTVDEQLVSTIGKGLLVFAAVGKDDTQKEAEKMAEKILKVKMWDDDKGGRWRWNVQDICGEVLCVSQFTLLASTDKGNKPSFHRSANGETARKLYDAFYSKIESLYTPDKVKNGVFQAMMDVGLVNDGPVGVDYSCEDSAVTIEINTDPPKMDNPTGFEANGDGGTLKTKIHKTFTLPAELLEDFGLDSGVGVAAVGLAWRRGTGGWETSVSLLIGFMFDAVDDGDEERELEEEHVEGEEAEKDAVEAEAAQEEEGQESELEDDQYSVAQARGRLV</sequence>
<dbReference type="InterPro" id="IPR023509">
    <property type="entry name" value="DTD-like_sf"/>
</dbReference>
<evidence type="ECO:0000313" key="8">
    <source>
        <dbReference type="EMBL" id="TKA76987.1"/>
    </source>
</evidence>
<comment type="catalytic activity">
    <reaction evidence="4">
        <text>glycyl-tRNA(Ala) + H2O = tRNA(Ala) + glycine + H(+)</text>
        <dbReference type="Rhea" id="RHEA:53744"/>
        <dbReference type="Rhea" id="RHEA-COMP:9657"/>
        <dbReference type="Rhea" id="RHEA-COMP:13640"/>
        <dbReference type="ChEBI" id="CHEBI:15377"/>
        <dbReference type="ChEBI" id="CHEBI:15378"/>
        <dbReference type="ChEBI" id="CHEBI:57305"/>
        <dbReference type="ChEBI" id="CHEBI:78442"/>
        <dbReference type="ChEBI" id="CHEBI:78522"/>
        <dbReference type="EC" id="3.1.1.96"/>
    </reaction>
</comment>
<organism evidence="8 9">
    <name type="scientific">Cryomyces minteri</name>
    <dbReference type="NCBI Taxonomy" id="331657"/>
    <lineage>
        <taxon>Eukaryota</taxon>
        <taxon>Fungi</taxon>
        <taxon>Dikarya</taxon>
        <taxon>Ascomycota</taxon>
        <taxon>Pezizomycotina</taxon>
        <taxon>Dothideomycetes</taxon>
        <taxon>Dothideomycetes incertae sedis</taxon>
        <taxon>Cryomyces</taxon>
    </lineage>
</organism>
<comment type="similarity">
    <text evidence="1 6">Belongs to the DTD family.</text>
</comment>
<comment type="subcellular location">
    <subcellularLocation>
        <location evidence="6">Cytoplasm</location>
    </subcellularLocation>
</comment>
<dbReference type="PANTHER" id="PTHR10472:SF5">
    <property type="entry name" value="D-AMINOACYL-TRNA DEACYLASE 1"/>
    <property type="match status" value="1"/>
</dbReference>
<accession>A0A4U0XL36</accession>
<reference evidence="8 9" key="1">
    <citation type="submission" date="2017-03" db="EMBL/GenBank/DDBJ databases">
        <title>Genomes of endolithic fungi from Antarctica.</title>
        <authorList>
            <person name="Coleine C."/>
            <person name="Masonjones S."/>
            <person name="Stajich J.E."/>
        </authorList>
    </citation>
    <scope>NUCLEOTIDE SEQUENCE [LARGE SCALE GENOMIC DNA]</scope>
    <source>
        <strain evidence="8 9">CCFEE 5187</strain>
    </source>
</reference>
<dbReference type="Proteomes" id="UP000308768">
    <property type="component" value="Unassembled WGS sequence"/>
</dbReference>
<keyword evidence="9" id="KW-1185">Reference proteome</keyword>
<keyword evidence="6" id="KW-0378">Hydrolase</keyword>
<evidence type="ECO:0000256" key="4">
    <source>
        <dbReference type="ARBA" id="ARBA00047676"/>
    </source>
</evidence>
<dbReference type="OrthoDB" id="275783at2759"/>
<dbReference type="InterPro" id="IPR003732">
    <property type="entry name" value="Daa-tRNA_deacyls_DTD"/>
</dbReference>
<keyword evidence="6" id="KW-0820">tRNA-binding</keyword>
<dbReference type="NCBIfam" id="TIGR00256">
    <property type="entry name" value="D-aminoacyl-tRNA deacylase"/>
    <property type="match status" value="1"/>
</dbReference>
<feature type="region of interest" description="Disordered" evidence="7">
    <location>
        <begin position="272"/>
        <end position="312"/>
    </location>
</feature>
<comment type="caution">
    <text evidence="8">The sequence shown here is derived from an EMBL/GenBank/DDBJ whole genome shotgun (WGS) entry which is preliminary data.</text>
</comment>
<dbReference type="EMBL" id="NAJN01000210">
    <property type="protein sequence ID" value="TKA76987.1"/>
    <property type="molecule type" value="Genomic_DNA"/>
</dbReference>
<evidence type="ECO:0000256" key="5">
    <source>
        <dbReference type="ARBA" id="ARBA00048018"/>
    </source>
</evidence>
<evidence type="ECO:0000313" key="9">
    <source>
        <dbReference type="Proteomes" id="UP000308768"/>
    </source>
</evidence>
<dbReference type="AlphaFoldDB" id="A0A4U0XL36"/>
<proteinExistence type="inferred from homology"/>
<evidence type="ECO:0000256" key="1">
    <source>
        <dbReference type="ARBA" id="ARBA00009673"/>
    </source>
</evidence>
<dbReference type="EC" id="3.1.1.96" evidence="2 6"/>
<dbReference type="SUPFAM" id="SSF69500">
    <property type="entry name" value="DTD-like"/>
    <property type="match status" value="1"/>
</dbReference>
<dbReference type="PANTHER" id="PTHR10472">
    <property type="entry name" value="D-TYROSYL-TRNA TYR DEACYLASE"/>
    <property type="match status" value="1"/>
</dbReference>
<dbReference type="GO" id="GO:0106026">
    <property type="term" value="F:Gly-tRNA(Ala) deacylase activity"/>
    <property type="evidence" value="ECO:0007669"/>
    <property type="project" value="RHEA"/>
</dbReference>
<dbReference type="Pfam" id="PF02580">
    <property type="entry name" value="Tyr_Deacylase"/>
    <property type="match status" value="1"/>
</dbReference>
<keyword evidence="6" id="KW-0963">Cytoplasm</keyword>
<comment type="catalytic activity">
    <reaction evidence="5">
        <text>a D-aminoacyl-tRNA + H2O = a tRNA + a D-alpha-amino acid + H(+)</text>
        <dbReference type="Rhea" id="RHEA:13953"/>
        <dbReference type="Rhea" id="RHEA-COMP:10123"/>
        <dbReference type="Rhea" id="RHEA-COMP:10124"/>
        <dbReference type="ChEBI" id="CHEBI:15377"/>
        <dbReference type="ChEBI" id="CHEBI:15378"/>
        <dbReference type="ChEBI" id="CHEBI:59871"/>
        <dbReference type="ChEBI" id="CHEBI:78442"/>
        <dbReference type="ChEBI" id="CHEBI:79333"/>
        <dbReference type="EC" id="3.1.1.96"/>
    </reaction>
</comment>